<protein>
    <submittedName>
        <fullName evidence="7">Flippase-like domain-containing protein</fullName>
    </submittedName>
</protein>
<evidence type="ECO:0000313" key="8">
    <source>
        <dbReference type="EMBL" id="ROR40261.1"/>
    </source>
</evidence>
<feature type="transmembrane region" description="Helical" evidence="6">
    <location>
        <begin position="38"/>
        <end position="56"/>
    </location>
</feature>
<accession>A0AAJ4RD86</accession>
<evidence type="ECO:0000313" key="9">
    <source>
        <dbReference type="Proteomes" id="UP000272781"/>
    </source>
</evidence>
<keyword evidence="10" id="KW-1185">Reference proteome</keyword>
<keyword evidence="4 6" id="KW-1133">Transmembrane helix</keyword>
<reference evidence="10" key="1">
    <citation type="submission" date="2018-03" db="EMBL/GenBank/DDBJ databases">
        <title>A comparative analysis of the Nautiliaceae.</title>
        <authorList>
            <person name="Grosche A."/>
            <person name="Smedile F."/>
            <person name="Vetriani C."/>
        </authorList>
    </citation>
    <scope>NUCLEOTIDE SEQUENCE [LARGE SCALE GENOMIC DNA]</scope>
    <source>
        <strain evidence="10">TB6</strain>
    </source>
</reference>
<reference evidence="7" key="3">
    <citation type="submission" date="2019-06" db="EMBL/GenBank/DDBJ databases">
        <title>A comparative analysis of the Nautiliaceae.</title>
        <authorList>
            <person name="Grosche A."/>
            <person name="Smedile F."/>
            <person name="Vetriani C."/>
        </authorList>
    </citation>
    <scope>NUCLEOTIDE SEQUENCE</scope>
    <source>
        <strain evidence="7">TB6</strain>
    </source>
</reference>
<comment type="subcellular location">
    <subcellularLocation>
        <location evidence="1">Cell membrane</location>
        <topology evidence="1">Multi-pass membrane protein</topology>
    </subcellularLocation>
</comment>
<keyword evidence="3 6" id="KW-0812">Transmembrane</keyword>
<evidence type="ECO:0000256" key="1">
    <source>
        <dbReference type="ARBA" id="ARBA00004651"/>
    </source>
</evidence>
<dbReference type="EMBL" id="CP027432">
    <property type="protein sequence ID" value="QCI27561.1"/>
    <property type="molecule type" value="Genomic_DNA"/>
</dbReference>
<feature type="transmembrane region" description="Helical" evidence="6">
    <location>
        <begin position="76"/>
        <end position="97"/>
    </location>
</feature>
<dbReference type="RefSeq" id="WP_123352641.1">
    <property type="nucleotide sequence ID" value="NZ_CP027432.2"/>
</dbReference>
<evidence type="ECO:0000256" key="4">
    <source>
        <dbReference type="ARBA" id="ARBA00022989"/>
    </source>
</evidence>
<feature type="transmembrane region" description="Helical" evidence="6">
    <location>
        <begin position="205"/>
        <end position="230"/>
    </location>
</feature>
<dbReference type="Proteomes" id="UP000298805">
    <property type="component" value="Chromosome"/>
</dbReference>
<feature type="transmembrane region" description="Helical" evidence="6">
    <location>
        <begin position="174"/>
        <end position="199"/>
    </location>
</feature>
<evidence type="ECO:0000313" key="10">
    <source>
        <dbReference type="Proteomes" id="UP000298805"/>
    </source>
</evidence>
<feature type="transmembrane region" description="Helical" evidence="6">
    <location>
        <begin position="144"/>
        <end position="162"/>
    </location>
</feature>
<name>A0AAJ4RD86_9BACT</name>
<evidence type="ECO:0000256" key="2">
    <source>
        <dbReference type="ARBA" id="ARBA00022475"/>
    </source>
</evidence>
<dbReference type="PANTHER" id="PTHR40277:SF1">
    <property type="entry name" value="BLL5419 PROTEIN"/>
    <property type="match status" value="1"/>
</dbReference>
<reference evidence="8 9" key="2">
    <citation type="submission" date="2018-11" db="EMBL/GenBank/DDBJ databases">
        <title>Genomic Encyclopedia of Type Strains, Phase IV (KMG-IV): sequencing the most valuable type-strain genomes for metagenomic binning, comparative biology and taxonomic classification.</title>
        <authorList>
            <person name="Goeker M."/>
        </authorList>
    </citation>
    <scope>NUCLEOTIDE SEQUENCE [LARGE SCALE GENOMIC DNA]</scope>
    <source>
        <strain evidence="8 9">DSM 27783</strain>
    </source>
</reference>
<dbReference type="EMBL" id="RJVK01000002">
    <property type="protein sequence ID" value="ROR40261.1"/>
    <property type="molecule type" value="Genomic_DNA"/>
</dbReference>
<organism evidence="8 9">
    <name type="scientific">Caminibacter pacificus</name>
    <dbReference type="NCBI Taxonomy" id="1424653"/>
    <lineage>
        <taxon>Bacteria</taxon>
        <taxon>Pseudomonadati</taxon>
        <taxon>Campylobacterota</taxon>
        <taxon>Epsilonproteobacteria</taxon>
        <taxon>Nautiliales</taxon>
        <taxon>Nautiliaceae</taxon>
        <taxon>Caminibacter</taxon>
    </lineage>
</organism>
<keyword evidence="5 6" id="KW-0472">Membrane</keyword>
<dbReference type="Pfam" id="PF03706">
    <property type="entry name" value="LPG_synthase_TM"/>
    <property type="match status" value="1"/>
</dbReference>
<feature type="transmembrane region" description="Helical" evidence="6">
    <location>
        <begin position="242"/>
        <end position="271"/>
    </location>
</feature>
<feature type="transmembrane region" description="Helical" evidence="6">
    <location>
        <begin position="6"/>
        <end position="26"/>
    </location>
</feature>
<evidence type="ECO:0000256" key="3">
    <source>
        <dbReference type="ARBA" id="ARBA00022692"/>
    </source>
</evidence>
<dbReference type="InterPro" id="IPR022791">
    <property type="entry name" value="L-PG_synthase/AglD"/>
</dbReference>
<dbReference type="AlphaFoldDB" id="A0AAJ4RD86"/>
<dbReference type="GO" id="GO:0005886">
    <property type="term" value="C:plasma membrane"/>
    <property type="evidence" value="ECO:0007669"/>
    <property type="project" value="UniProtKB-SubCell"/>
</dbReference>
<feature type="transmembrane region" description="Helical" evidence="6">
    <location>
        <begin position="118"/>
        <end position="138"/>
    </location>
</feature>
<sequence>MKKLKPFIKAAFILIAFIIIFQKINIQELKNIKITSPFYLFLAFLSFNLSQIISALRVHTYLKNIKVTPTFKKQLMLYYVGMFYNTLLPGGIGGDAYKAYKFEKSYSQGYKKIIKALLIDRISGLFAIFILISALIFLSSFKQFVIFSAILLIVSPFILYFLHKYFFVEFTKSFLKNLFLSIVIQSLQALAFLFILFALNIHSHLIDFIVLFFISSIISVIPISVGGVGLRELTFLYGLDMLHLNATIGVVSAFLFFVISVISSAIGALFIKGVKNV</sequence>
<evidence type="ECO:0000313" key="7">
    <source>
        <dbReference type="EMBL" id="QCI27561.1"/>
    </source>
</evidence>
<evidence type="ECO:0000256" key="6">
    <source>
        <dbReference type="SAM" id="Phobius"/>
    </source>
</evidence>
<gene>
    <name evidence="7" type="ORF">C6V80_00865</name>
    <name evidence="8" type="ORF">EDC58_1251</name>
</gene>
<keyword evidence="2" id="KW-1003">Cell membrane</keyword>
<dbReference type="NCBIfam" id="TIGR00374">
    <property type="entry name" value="flippase-like domain"/>
    <property type="match status" value="1"/>
</dbReference>
<dbReference type="PANTHER" id="PTHR40277">
    <property type="entry name" value="BLL5419 PROTEIN"/>
    <property type="match status" value="1"/>
</dbReference>
<dbReference type="Proteomes" id="UP000272781">
    <property type="component" value="Unassembled WGS sequence"/>
</dbReference>
<evidence type="ECO:0000256" key="5">
    <source>
        <dbReference type="ARBA" id="ARBA00023136"/>
    </source>
</evidence>
<proteinExistence type="predicted"/>